<comment type="caution">
    <text evidence="1">The sequence shown here is derived from an EMBL/GenBank/DDBJ whole genome shotgun (WGS) entry which is preliminary data.</text>
</comment>
<name>A0A328UH51_9FIRM</name>
<gene>
    <name evidence="1" type="ORF">DPQ25_04810</name>
</gene>
<accession>A0A328UH51</accession>
<evidence type="ECO:0000313" key="1">
    <source>
        <dbReference type="EMBL" id="RAQ29630.1"/>
    </source>
</evidence>
<dbReference type="RefSeq" id="WP_112332061.1">
    <property type="nucleotide sequence ID" value="NZ_JADPHD010000008.1"/>
</dbReference>
<dbReference type="AlphaFoldDB" id="A0A328UH51"/>
<proteinExistence type="predicted"/>
<dbReference type="EMBL" id="QLYR01000002">
    <property type="protein sequence ID" value="RAQ29630.1"/>
    <property type="molecule type" value="Genomic_DNA"/>
</dbReference>
<protein>
    <submittedName>
        <fullName evidence="1">DUF3793 domain-containing protein</fullName>
    </submittedName>
</protein>
<sequence>MEAIHIDQEQAFEQLLAYHCAPVLLGIKPAGLVSVSLKRFPDFPSLLRRYASYLKRLGISLEVLCSCNRRELLLVYRRGLLRASLSEPEVRRALCREGYPVRQSLSRQLAYLKTRLQNVEGFPHEIGLFLGYPLADVDGFQANRGEHYKLCGYWKVYGDEQSARACFMRFDRCREALCGALSRGEGILQFIEKHRYAA</sequence>
<dbReference type="Pfam" id="PF12672">
    <property type="entry name" value="DUF3793"/>
    <property type="match status" value="1"/>
</dbReference>
<organism evidence="1 2">
    <name type="scientific">Hydrogeniiclostridium mannosilyticum</name>
    <dbReference type="NCBI Taxonomy" id="2764322"/>
    <lineage>
        <taxon>Bacteria</taxon>
        <taxon>Bacillati</taxon>
        <taxon>Bacillota</taxon>
        <taxon>Clostridia</taxon>
        <taxon>Eubacteriales</taxon>
        <taxon>Acutalibacteraceae</taxon>
        <taxon>Hydrogeniiclostridium</taxon>
    </lineage>
</organism>
<dbReference type="InterPro" id="IPR024523">
    <property type="entry name" value="DUF3793"/>
</dbReference>
<reference evidence="1 2" key="1">
    <citation type="submission" date="2018-06" db="EMBL/GenBank/DDBJ databases">
        <title>Noncontiguous genome sequence of Ruminococcaceae bacterium ASD2818.</title>
        <authorList>
            <person name="Chaplin A.V."/>
            <person name="Sokolova S.R."/>
            <person name="Kochetkova T.O."/>
            <person name="Goltsov A.Y."/>
            <person name="Trofimov D.Y."/>
            <person name="Efimov B.A."/>
        </authorList>
    </citation>
    <scope>NUCLEOTIDE SEQUENCE [LARGE SCALE GENOMIC DNA]</scope>
    <source>
        <strain evidence="1 2">ASD2818</strain>
    </source>
</reference>
<dbReference type="Proteomes" id="UP000249377">
    <property type="component" value="Unassembled WGS sequence"/>
</dbReference>
<evidence type="ECO:0000313" key="2">
    <source>
        <dbReference type="Proteomes" id="UP000249377"/>
    </source>
</evidence>
<keyword evidence="2" id="KW-1185">Reference proteome</keyword>